<dbReference type="OrthoDB" id="9804023at2"/>
<gene>
    <name evidence="2" type="ORF">SAMN02745126_00259</name>
</gene>
<dbReference type="InterPro" id="IPR002931">
    <property type="entry name" value="Transglutaminase-like"/>
</dbReference>
<reference evidence="3" key="1">
    <citation type="submission" date="2017-02" db="EMBL/GenBank/DDBJ databases">
        <authorList>
            <person name="Varghese N."/>
            <person name="Submissions S."/>
        </authorList>
    </citation>
    <scope>NUCLEOTIDE SEQUENCE [LARGE SCALE GENOMIC DNA]</scope>
    <source>
        <strain evidence="3">ATCC 27094</strain>
    </source>
</reference>
<dbReference type="Pfam" id="PF08379">
    <property type="entry name" value="Bact_transglu_N"/>
    <property type="match status" value="1"/>
</dbReference>
<feature type="domain" description="Transglutaminase-like" evidence="1">
    <location>
        <begin position="161"/>
        <end position="227"/>
    </location>
</feature>
<dbReference type="SUPFAM" id="SSF54001">
    <property type="entry name" value="Cysteine proteinases"/>
    <property type="match status" value="1"/>
</dbReference>
<dbReference type="InterPro" id="IPR013589">
    <property type="entry name" value="Bac_transglu_N"/>
</dbReference>
<dbReference type="GO" id="GO:0006508">
    <property type="term" value="P:proteolysis"/>
    <property type="evidence" value="ECO:0007669"/>
    <property type="project" value="UniProtKB-KW"/>
</dbReference>
<dbReference type="GO" id="GO:0008233">
    <property type="term" value="F:peptidase activity"/>
    <property type="evidence" value="ECO:0007669"/>
    <property type="project" value="UniProtKB-KW"/>
</dbReference>
<keyword evidence="2" id="KW-0645">Protease</keyword>
<dbReference type="AlphaFoldDB" id="A0A1T4JNM5"/>
<evidence type="ECO:0000313" key="2">
    <source>
        <dbReference type="EMBL" id="SJZ31792.1"/>
    </source>
</evidence>
<keyword evidence="2" id="KW-0378">Hydrolase</keyword>
<dbReference type="PANTHER" id="PTHR33490">
    <property type="entry name" value="BLR5614 PROTEIN-RELATED"/>
    <property type="match status" value="1"/>
</dbReference>
<dbReference type="RefSeq" id="WP_085932019.1">
    <property type="nucleotide sequence ID" value="NZ_FUWJ01000001.1"/>
</dbReference>
<accession>A0A1T4JNM5</accession>
<evidence type="ECO:0000313" key="3">
    <source>
        <dbReference type="Proteomes" id="UP000190092"/>
    </source>
</evidence>
<dbReference type="PANTHER" id="PTHR33490:SF6">
    <property type="entry name" value="SLL1049 PROTEIN"/>
    <property type="match status" value="1"/>
</dbReference>
<dbReference type="STRING" id="225324.SAMN02745126_00259"/>
<dbReference type="EMBL" id="FUWJ01000001">
    <property type="protein sequence ID" value="SJZ31792.1"/>
    <property type="molecule type" value="Genomic_DNA"/>
</dbReference>
<dbReference type="Proteomes" id="UP000190092">
    <property type="component" value="Unassembled WGS sequence"/>
</dbReference>
<dbReference type="Gene3D" id="3.10.620.30">
    <property type="match status" value="1"/>
</dbReference>
<name>A0A1T4JNM5_9HYPH</name>
<dbReference type="SMART" id="SM00460">
    <property type="entry name" value="TGc"/>
    <property type="match status" value="1"/>
</dbReference>
<protein>
    <submittedName>
        <fullName evidence="2">Transglutaminase-like enzyme, putative cysteine protease</fullName>
    </submittedName>
</protein>
<evidence type="ECO:0000259" key="1">
    <source>
        <dbReference type="SMART" id="SM00460"/>
    </source>
</evidence>
<organism evidence="2 3">
    <name type="scientific">Enhydrobacter aerosaccus</name>
    <dbReference type="NCBI Taxonomy" id="225324"/>
    <lineage>
        <taxon>Bacteria</taxon>
        <taxon>Pseudomonadati</taxon>
        <taxon>Pseudomonadota</taxon>
        <taxon>Alphaproteobacteria</taxon>
        <taxon>Hyphomicrobiales</taxon>
        <taxon>Enhydrobacter</taxon>
    </lineage>
</organism>
<dbReference type="Pfam" id="PF01841">
    <property type="entry name" value="Transglut_core"/>
    <property type="match status" value="1"/>
</dbReference>
<proteinExistence type="predicted"/>
<dbReference type="InterPro" id="IPR038765">
    <property type="entry name" value="Papain-like_cys_pep_sf"/>
</dbReference>
<sequence length="272" mass="29817">MRLSVHHVTHFEFDRPSGHSIHDVRLTPKPATGQRIISWRIDGPGKRSEWTDGHGNQVTTFSVAHQHSAVEIVVTGLYDYSGADQWLRYADTPTLPAPFWLRNTGMARHDASFDPVIAGLQDGVIDPTKRVSVLHELMARVRDRMAYKTGVSTVDTTAIEALARGAGVAQDTAHVFIACCRRLGVPARYVSGYLRNDDPELHVGHTSHSWAEAWVPGLDWVGFDPANGISPRGDSLRVAIGLDYHDAAPVSGRRIGFGDARMTVDAEVKLVG</sequence>
<keyword evidence="3" id="KW-1185">Reference proteome</keyword>